<accession>A0A2M7ANZ2</accession>
<dbReference type="EMBL" id="PEWD01000029">
    <property type="protein sequence ID" value="PIU69119.1"/>
    <property type="molecule type" value="Genomic_DNA"/>
</dbReference>
<evidence type="ECO:0000313" key="1">
    <source>
        <dbReference type="EMBL" id="PIU69119.1"/>
    </source>
</evidence>
<reference evidence="2" key="1">
    <citation type="submission" date="2017-09" db="EMBL/GenBank/DDBJ databases">
        <title>Depth-based differentiation of microbial function through sediment-hosted aquifers and enrichment of novel symbionts in the deep terrestrial subsurface.</title>
        <authorList>
            <person name="Probst A.J."/>
            <person name="Ladd B."/>
            <person name="Jarett J.K."/>
            <person name="Geller-Mcgrath D.E."/>
            <person name="Sieber C.M.K."/>
            <person name="Emerson J.B."/>
            <person name="Anantharaman K."/>
            <person name="Thomas B.C."/>
            <person name="Malmstrom R."/>
            <person name="Stieglmeier M."/>
            <person name="Klingl A."/>
            <person name="Woyke T."/>
            <person name="Ryan C.M."/>
            <person name="Banfield J.F."/>
        </authorList>
    </citation>
    <scope>NUCLEOTIDE SEQUENCE [LARGE SCALE GENOMIC DNA]</scope>
</reference>
<dbReference type="Proteomes" id="UP000229916">
    <property type="component" value="Unassembled WGS sequence"/>
</dbReference>
<dbReference type="AlphaFoldDB" id="A0A2M7ANZ2"/>
<sequence>MEAETQKTFQEAKITEGILQKDFLSSEIPLTDGTRRYVREYIGEGSLGLVFKAVDLDDPDNPDKWVAVKVAKPGDSDAAFRLEEEWDTLKRLERIDQQTHYFPRVVYPEAKGSVREGAYYSSTLGLTPVPISMMGMEFIHGLKLGELDMASPPTPEPVAIEILRQYLDSVKLAAEAGIYVVDRKEGCLRWLAAREIKEEESKTLKFLKNGIGQLKVIDWNVVTYGQPSNMSNNPLSTSLVMGAGLDRNFILLFTDTMPEYGKGKSRRLENSREMAQRLSKKSYMTRLLILREFSSNYAGEGSVSVGEAIEMLKKQFSLFSLSADELMDKAQEGVTTADKEEVEEAFACADTLRVMIQIYGVDEPENFKKTYRTLARCLVNDQITLITDRLQNRRWAIALDQIEKLNELFCNAYYLGRVTACLKEICQSVRDAGNSGQMPNISEIIDLSIRREDLTPEEVERLKYLSEVWKDDILWGDILAKLEDFNDTDLSSEKPPPTEVVSESVPIVIEKPPIGAKAIWPTIIGDLINFDPENLPAVWDPEGMDVLAARFGIDPSDVKMTDAFSEVVLAVRTLLKSPNNYGVKSSRDDLSRLLNAPGLAKKQIQQRQELIRKIAVIADKRLPDVSKIAYPSA</sequence>
<name>A0A2M7ANZ2_UNCKA</name>
<evidence type="ECO:0008006" key="3">
    <source>
        <dbReference type="Google" id="ProtNLM"/>
    </source>
</evidence>
<dbReference type="SUPFAM" id="SSF56112">
    <property type="entry name" value="Protein kinase-like (PK-like)"/>
    <property type="match status" value="1"/>
</dbReference>
<comment type="caution">
    <text evidence="1">The sequence shown here is derived from an EMBL/GenBank/DDBJ whole genome shotgun (WGS) entry which is preliminary data.</text>
</comment>
<organism evidence="1 2">
    <name type="scientific">candidate division WWE3 bacterium CG06_land_8_20_14_3_00_42_16</name>
    <dbReference type="NCBI Taxonomy" id="1975083"/>
    <lineage>
        <taxon>Bacteria</taxon>
        <taxon>Katanobacteria</taxon>
    </lineage>
</organism>
<proteinExistence type="predicted"/>
<dbReference type="InterPro" id="IPR011009">
    <property type="entry name" value="Kinase-like_dom_sf"/>
</dbReference>
<gene>
    <name evidence="1" type="ORF">COS81_01300</name>
</gene>
<protein>
    <recommendedName>
        <fullName evidence="3">Protein kinase domain-containing protein</fullName>
    </recommendedName>
</protein>
<evidence type="ECO:0000313" key="2">
    <source>
        <dbReference type="Proteomes" id="UP000229916"/>
    </source>
</evidence>